<name>A0A0J8VEV6_9GAMM</name>
<organism evidence="1 2">
    <name type="scientific">Photobacterium swingsii</name>
    <dbReference type="NCBI Taxonomy" id="680026"/>
    <lineage>
        <taxon>Bacteria</taxon>
        <taxon>Pseudomonadati</taxon>
        <taxon>Pseudomonadota</taxon>
        <taxon>Gammaproteobacteria</taxon>
        <taxon>Vibrionales</taxon>
        <taxon>Vibrionaceae</taxon>
        <taxon>Photobacterium</taxon>
    </lineage>
</organism>
<gene>
    <name evidence="1" type="ORF">C9I94_07245</name>
</gene>
<evidence type="ECO:0000313" key="1">
    <source>
        <dbReference type="EMBL" id="PSW25439.1"/>
    </source>
</evidence>
<proteinExistence type="predicted"/>
<comment type="caution">
    <text evidence="1">The sequence shown here is derived from an EMBL/GenBank/DDBJ whole genome shotgun (WGS) entry which is preliminary data.</text>
</comment>
<reference evidence="1 2" key="1">
    <citation type="submission" date="2018-01" db="EMBL/GenBank/DDBJ databases">
        <title>Whole genome sequencing of Histamine producing bacteria.</title>
        <authorList>
            <person name="Butler K."/>
        </authorList>
    </citation>
    <scope>NUCLEOTIDE SEQUENCE [LARGE SCALE GENOMIC DNA]</scope>
    <source>
        <strain evidence="1 2">DSM 24669</strain>
    </source>
</reference>
<protein>
    <submittedName>
        <fullName evidence="1">Uncharacterized protein</fullName>
    </submittedName>
</protein>
<evidence type="ECO:0000313" key="2">
    <source>
        <dbReference type="Proteomes" id="UP000240481"/>
    </source>
</evidence>
<keyword evidence="2" id="KW-1185">Reference proteome</keyword>
<dbReference type="Proteomes" id="UP000240481">
    <property type="component" value="Unassembled WGS sequence"/>
</dbReference>
<dbReference type="OrthoDB" id="8596416at2"/>
<sequence length="339" mass="37974">MKKATKREVIKTFVHPDHFEPITQASKKGLFTVSFRETGVHSINCIGKGAPMKGHDILEKSIKEGSISKAPAYAGEGNAAMREALMARLKAANLFGLTGHWDNTQGLTGIYVTLTAEERAAELNKPHAERRMYRIVDIDTNNLDPVDLQQKLYRDGTLAAFTGDYDTHDMLTHRSGRPRTVLQGSVEERQIIQAINNEILQEDSKRTTSLTDQRKSQLINSIKAKGISKSSIDKDDALNDFLPIRHGAQVNFMDHMISHEISQNEDKQFIAAVAQPGAFPLAAVTRGNWYIIKDVEELEKFYTFIGAVLKETWRKDGIRTLAPTEGNANLVRYSRRLTP</sequence>
<accession>A0A0J8VEV6</accession>
<dbReference type="EMBL" id="PYLZ01000003">
    <property type="protein sequence ID" value="PSW25439.1"/>
    <property type="molecule type" value="Genomic_DNA"/>
</dbReference>
<dbReference type="AlphaFoldDB" id="A0A0J8VEV6"/>
<dbReference type="RefSeq" id="WP_048897485.1">
    <property type="nucleotide sequence ID" value="NZ_AP024853.1"/>
</dbReference>